<dbReference type="PRINTS" id="PR00260">
    <property type="entry name" value="CHEMTRNSDUCR"/>
</dbReference>
<comment type="subcellular location">
    <subcellularLocation>
        <location evidence="1">Cell membrane</location>
        <topology evidence="1">Multi-pass membrane protein</topology>
    </subcellularLocation>
</comment>
<keyword evidence="3 9" id="KW-0812">Transmembrane</keyword>
<comment type="similarity">
    <text evidence="7">Belongs to the methyl-accepting chemotaxis (MCP) protein family.</text>
</comment>
<keyword evidence="4 9" id="KW-1133">Transmembrane helix</keyword>
<dbReference type="SUPFAM" id="SSF58104">
    <property type="entry name" value="Methyl-accepting chemotaxis protein (MCP) signaling domain"/>
    <property type="match status" value="1"/>
</dbReference>
<comment type="caution">
    <text evidence="12">The sequence shown here is derived from an EMBL/GenBank/DDBJ whole genome shotgun (WGS) entry which is preliminary data.</text>
</comment>
<dbReference type="PANTHER" id="PTHR32089">
    <property type="entry name" value="METHYL-ACCEPTING CHEMOTAXIS PROTEIN MCPB"/>
    <property type="match status" value="1"/>
</dbReference>
<evidence type="ECO:0000256" key="5">
    <source>
        <dbReference type="ARBA" id="ARBA00023136"/>
    </source>
</evidence>
<keyword evidence="2" id="KW-1003">Cell membrane</keyword>
<dbReference type="SUPFAM" id="SSF158472">
    <property type="entry name" value="HAMP domain-like"/>
    <property type="match status" value="1"/>
</dbReference>
<reference evidence="12 13" key="1">
    <citation type="submission" date="2020-05" db="EMBL/GenBank/DDBJ databases">
        <title>Azospirillum oleiclasticum sp. nov, a nitrogen-fixing and heavy crude oil-emulsifying bacterium isolated from the crude oil of Yumen Oilfield.</title>
        <authorList>
            <person name="Wu D."/>
            <person name="Cai M."/>
            <person name="Zhang X."/>
        </authorList>
    </citation>
    <scope>NUCLEOTIDE SEQUENCE [LARGE SCALE GENOMIC DNA]</scope>
    <source>
        <strain evidence="12 13">ROY-1-1-2</strain>
    </source>
</reference>
<dbReference type="EMBL" id="JABFDB010000019">
    <property type="protein sequence ID" value="NYZ22582.1"/>
    <property type="molecule type" value="Genomic_DNA"/>
</dbReference>
<dbReference type="Gene3D" id="3.30.450.20">
    <property type="entry name" value="PAS domain"/>
    <property type="match status" value="1"/>
</dbReference>
<evidence type="ECO:0000259" key="10">
    <source>
        <dbReference type="PROSITE" id="PS50111"/>
    </source>
</evidence>
<evidence type="ECO:0000256" key="4">
    <source>
        <dbReference type="ARBA" id="ARBA00022989"/>
    </source>
</evidence>
<accession>A0ABX2THD9</accession>
<dbReference type="InterPro" id="IPR003660">
    <property type="entry name" value="HAMP_dom"/>
</dbReference>
<sequence>MLKKMPIARRLMLFMSMQVFTLAAIIWFGLATLDSNLLDDRKEMLKQVVQIGQQTINYWHEKQKSGELSEEQAQKGAREELRQVRFGDKNYFFIQRYDGTTLLHVQKDLEGKNRINATDVDGVPTVRSQIEAARQGGGYVYYRTARNGTLGDQSRMLKLSYVLGFEPWQWAVGTGILIDDVDAIFYEMMRYYVGIAVFVLGIGAILAYGIGRSITRQLSMITERMGRLADGDLSIDVPFLGDGHEMGKLARALEFFKINRRKADELTAEQQAEQAAKQHRQATLESMIAEFQKRTEVAIASVVQASELVQTHAGGLAATATQTLNQVESLNQATTETSGNVQTVAGAVEELSSAVNEVNRQIVQSTTIAQRAVGEADRTNVTMTGLTDVANRIGAIVEVIHGIASQTNLLALNATIEAARAGEAGKGFAVVASEVKALANQTTKATEEIQAQVAGIQSETAQAAGAIVGIGGTINEMRTIVTGIASAMDQQGATTREIARNISQAAAGTNAVATNTAGVAEAAEATDAAAAALHHASEDLRREATTLSREMSAFFERMRAA</sequence>
<evidence type="ECO:0000256" key="7">
    <source>
        <dbReference type="ARBA" id="ARBA00029447"/>
    </source>
</evidence>
<dbReference type="Gene3D" id="1.10.8.500">
    <property type="entry name" value="HAMP domain in histidine kinase"/>
    <property type="match status" value="1"/>
</dbReference>
<dbReference type="SMART" id="SM01049">
    <property type="entry name" value="Cache_2"/>
    <property type="match status" value="1"/>
</dbReference>
<dbReference type="Pfam" id="PF17200">
    <property type="entry name" value="sCache_2"/>
    <property type="match status" value="1"/>
</dbReference>
<dbReference type="Pfam" id="PF00672">
    <property type="entry name" value="HAMP"/>
    <property type="match status" value="1"/>
</dbReference>
<evidence type="ECO:0000313" key="13">
    <source>
        <dbReference type="Proteomes" id="UP000584642"/>
    </source>
</evidence>
<feature type="transmembrane region" description="Helical" evidence="9">
    <location>
        <begin position="191"/>
        <end position="210"/>
    </location>
</feature>
<dbReference type="Proteomes" id="UP000584642">
    <property type="component" value="Unassembled WGS sequence"/>
</dbReference>
<dbReference type="InterPro" id="IPR004089">
    <property type="entry name" value="MCPsignal_dom"/>
</dbReference>
<evidence type="ECO:0000256" key="8">
    <source>
        <dbReference type="PROSITE-ProRule" id="PRU00284"/>
    </source>
</evidence>
<organism evidence="12 13">
    <name type="scientific">Azospirillum oleiclasticum</name>
    <dbReference type="NCBI Taxonomy" id="2735135"/>
    <lineage>
        <taxon>Bacteria</taxon>
        <taxon>Pseudomonadati</taxon>
        <taxon>Pseudomonadota</taxon>
        <taxon>Alphaproteobacteria</taxon>
        <taxon>Rhodospirillales</taxon>
        <taxon>Azospirillaceae</taxon>
        <taxon>Azospirillum</taxon>
    </lineage>
</organism>
<evidence type="ECO:0000256" key="3">
    <source>
        <dbReference type="ARBA" id="ARBA00022692"/>
    </source>
</evidence>
<dbReference type="CDD" id="cd06225">
    <property type="entry name" value="HAMP"/>
    <property type="match status" value="1"/>
</dbReference>
<dbReference type="PANTHER" id="PTHR32089:SF112">
    <property type="entry name" value="LYSOZYME-LIKE PROTEIN-RELATED"/>
    <property type="match status" value="1"/>
</dbReference>
<dbReference type="PROSITE" id="PS50885">
    <property type="entry name" value="HAMP"/>
    <property type="match status" value="1"/>
</dbReference>
<keyword evidence="6 8" id="KW-0807">Transducer</keyword>
<evidence type="ECO:0000256" key="6">
    <source>
        <dbReference type="ARBA" id="ARBA00023224"/>
    </source>
</evidence>
<evidence type="ECO:0000259" key="11">
    <source>
        <dbReference type="PROSITE" id="PS50885"/>
    </source>
</evidence>
<feature type="domain" description="Methyl-accepting transducer" evidence="10">
    <location>
        <begin position="305"/>
        <end position="534"/>
    </location>
</feature>
<evidence type="ECO:0000313" key="12">
    <source>
        <dbReference type="EMBL" id="NYZ22582.1"/>
    </source>
</evidence>
<feature type="domain" description="HAMP" evidence="11">
    <location>
        <begin position="212"/>
        <end position="265"/>
    </location>
</feature>
<protein>
    <submittedName>
        <fullName evidence="12">Methyl-accepting chemotaxis protein</fullName>
    </submittedName>
</protein>
<dbReference type="Pfam" id="PF00015">
    <property type="entry name" value="MCPsignal"/>
    <property type="match status" value="1"/>
</dbReference>
<evidence type="ECO:0000256" key="1">
    <source>
        <dbReference type="ARBA" id="ARBA00004651"/>
    </source>
</evidence>
<dbReference type="SMART" id="SM00304">
    <property type="entry name" value="HAMP"/>
    <property type="match status" value="1"/>
</dbReference>
<name>A0ABX2THD9_9PROT</name>
<dbReference type="RefSeq" id="WP_180284346.1">
    <property type="nucleotide sequence ID" value="NZ_JABFDB010000019.1"/>
</dbReference>
<proteinExistence type="inferred from homology"/>
<gene>
    <name evidence="12" type="ORF">HND93_22965</name>
</gene>
<keyword evidence="13" id="KW-1185">Reference proteome</keyword>
<dbReference type="InterPro" id="IPR004090">
    <property type="entry name" value="Chemotax_Me-accpt_rcpt"/>
</dbReference>
<dbReference type="Gene3D" id="1.10.287.950">
    <property type="entry name" value="Methyl-accepting chemotaxis protein"/>
    <property type="match status" value="1"/>
</dbReference>
<dbReference type="SMART" id="SM00283">
    <property type="entry name" value="MA"/>
    <property type="match status" value="1"/>
</dbReference>
<evidence type="ECO:0000256" key="2">
    <source>
        <dbReference type="ARBA" id="ARBA00022475"/>
    </source>
</evidence>
<dbReference type="CDD" id="cd18774">
    <property type="entry name" value="PDC2_HK_sensor"/>
    <property type="match status" value="1"/>
</dbReference>
<keyword evidence="5 9" id="KW-0472">Membrane</keyword>
<evidence type="ECO:0000256" key="9">
    <source>
        <dbReference type="SAM" id="Phobius"/>
    </source>
</evidence>
<dbReference type="PROSITE" id="PS50111">
    <property type="entry name" value="CHEMOTAXIS_TRANSDUC_2"/>
    <property type="match status" value="1"/>
</dbReference>
<dbReference type="InterPro" id="IPR033480">
    <property type="entry name" value="sCache_2"/>
</dbReference>